<dbReference type="STRING" id="459349.CLOAM1652"/>
<feature type="transmembrane region" description="Helical" evidence="4">
    <location>
        <begin position="327"/>
        <end position="345"/>
    </location>
</feature>
<dbReference type="PANTHER" id="PTHR23526">
    <property type="entry name" value="INTEGRAL MEMBRANE TRANSPORT PROTEIN-RELATED"/>
    <property type="match status" value="1"/>
</dbReference>
<feature type="transmembrane region" description="Helical" evidence="4">
    <location>
        <begin position="297"/>
        <end position="315"/>
    </location>
</feature>
<sequence length="471" mass="52987">MNNMSIKKMRNIDKKQKHSRLRISFQTSVTEGIFAQIYGNLSAIGSSFIVKLMVILGASPMHYSLLSAIGQVSALWQPLGIAITHKLKERKSACIKITAIGRFLTIFLGLSLLFNNHLQGIWFVLILLFFSAGLQSLGANIWIAWISDLIPLSIRGRFFSRRNQILIGIGLIVSYIVSFHIDLFESAKGAFKLGYIKLLRAEKFFLPQNQPLFLAGVFVFASLIGLIGLFFLNRQPERPLRPVPEQRLRERYSAPFKDKNFRLLSVFGIWWMLAIGVGSPFWGPFMMKKLSMSLFEIQIYNTLSVFSSLLSYQFWGRFIDKNGNKTAMQICIALGGLNPMLWLFTSAGNYSILWLEALSSGFMWAGAGIITTNFILSVAEKGKEQVYSGIYGAITGLAMMFSTLACGIFYPSSLTIGKKILEPEQVIFGVGGIMRWLSFIPLFFVVEKRTVPLPQALVSLFQKKTNRSLKK</sequence>
<dbReference type="Pfam" id="PF07690">
    <property type="entry name" value="MFS_1"/>
    <property type="match status" value="1"/>
</dbReference>
<gene>
    <name evidence="5" type="ordered locus">CLOAM1652</name>
</gene>
<keyword evidence="2 4" id="KW-1133">Transmembrane helix</keyword>
<evidence type="ECO:0000313" key="5">
    <source>
        <dbReference type="EMBL" id="CAO81488.1"/>
    </source>
</evidence>
<evidence type="ECO:0000313" key="6">
    <source>
        <dbReference type="Proteomes" id="UP000002019"/>
    </source>
</evidence>
<feature type="transmembrane region" description="Helical" evidence="4">
    <location>
        <begin position="93"/>
        <end position="114"/>
    </location>
</feature>
<evidence type="ECO:0000256" key="4">
    <source>
        <dbReference type="SAM" id="Phobius"/>
    </source>
</evidence>
<evidence type="ECO:0000256" key="1">
    <source>
        <dbReference type="ARBA" id="ARBA00022692"/>
    </source>
</evidence>
<proteinExistence type="predicted"/>
<feature type="transmembrane region" description="Helical" evidence="4">
    <location>
        <begin position="390"/>
        <end position="410"/>
    </location>
</feature>
<reference evidence="5 6" key="1">
    <citation type="journal article" date="2008" name="J. Bacteriol.">
        <title>'Candidatus Cloacamonas acidaminovorans': genome sequence reconstruction provides a first glimpse of a new bacterial division.</title>
        <authorList>
            <person name="Pelletier E."/>
            <person name="Kreimeyer A."/>
            <person name="Bocs S."/>
            <person name="Rouy Z."/>
            <person name="Gyapay G."/>
            <person name="Chouari R."/>
            <person name="Riviere D."/>
            <person name="Ganesan A."/>
            <person name="Daegelen P."/>
            <person name="Sghir A."/>
            <person name="Cohen G.N."/>
            <person name="Medigue C."/>
            <person name="Weissenbach J."/>
            <person name="Le Paslier D."/>
        </authorList>
    </citation>
    <scope>NUCLEOTIDE SEQUENCE [LARGE SCALE GENOMIC DNA]</scope>
    <source>
        <strain evidence="6">Evry</strain>
    </source>
</reference>
<dbReference type="InterPro" id="IPR036259">
    <property type="entry name" value="MFS_trans_sf"/>
</dbReference>
<dbReference type="GO" id="GO:0022857">
    <property type="term" value="F:transmembrane transporter activity"/>
    <property type="evidence" value="ECO:0007669"/>
    <property type="project" value="InterPro"/>
</dbReference>
<dbReference type="OrthoDB" id="9772882at2"/>
<evidence type="ECO:0000256" key="3">
    <source>
        <dbReference type="ARBA" id="ARBA00023136"/>
    </source>
</evidence>
<feature type="transmembrane region" description="Helical" evidence="4">
    <location>
        <begin position="212"/>
        <end position="232"/>
    </location>
</feature>
<dbReference type="SUPFAM" id="SSF103473">
    <property type="entry name" value="MFS general substrate transporter"/>
    <property type="match status" value="1"/>
</dbReference>
<feature type="transmembrane region" description="Helical" evidence="4">
    <location>
        <begin position="120"/>
        <end position="145"/>
    </location>
</feature>
<keyword evidence="1 4" id="KW-0812">Transmembrane</keyword>
<evidence type="ECO:0000256" key="2">
    <source>
        <dbReference type="ARBA" id="ARBA00022989"/>
    </source>
</evidence>
<dbReference type="PANTHER" id="PTHR23526:SF2">
    <property type="entry name" value="MAJOR FACILITATOR SUPERFAMILY (MFS) PROFILE DOMAIN-CONTAINING PROTEIN"/>
    <property type="match status" value="1"/>
</dbReference>
<feature type="transmembrane region" description="Helical" evidence="4">
    <location>
        <begin position="426"/>
        <end position="446"/>
    </location>
</feature>
<dbReference type="eggNOG" id="COG2211">
    <property type="taxonomic scope" value="Bacteria"/>
</dbReference>
<evidence type="ECO:0008006" key="7">
    <source>
        <dbReference type="Google" id="ProtNLM"/>
    </source>
</evidence>
<dbReference type="Proteomes" id="UP000002019">
    <property type="component" value="Chromosome"/>
</dbReference>
<dbReference type="KEGG" id="caci:CLOAM1652"/>
<dbReference type="InterPro" id="IPR052528">
    <property type="entry name" value="Sugar_transport-like"/>
</dbReference>
<dbReference type="InterPro" id="IPR011701">
    <property type="entry name" value="MFS"/>
</dbReference>
<feature type="transmembrane region" description="Helical" evidence="4">
    <location>
        <begin position="165"/>
        <end position="184"/>
    </location>
</feature>
<accession>B0VFQ1</accession>
<name>B0VFQ1_CLOAI</name>
<feature type="transmembrane region" description="Helical" evidence="4">
    <location>
        <begin position="261"/>
        <end position="285"/>
    </location>
</feature>
<feature type="transmembrane region" description="Helical" evidence="4">
    <location>
        <begin position="357"/>
        <end position="378"/>
    </location>
</feature>
<dbReference type="HOGENOM" id="CLU_025379_2_0_0"/>
<dbReference type="EMBL" id="CU466930">
    <property type="protein sequence ID" value="CAO81488.1"/>
    <property type="molecule type" value="Genomic_DNA"/>
</dbReference>
<keyword evidence="3 4" id="KW-0472">Membrane</keyword>
<dbReference type="Gene3D" id="1.20.1250.20">
    <property type="entry name" value="MFS general substrate transporter like domains"/>
    <property type="match status" value="2"/>
</dbReference>
<keyword evidence="6" id="KW-1185">Reference proteome</keyword>
<dbReference type="AlphaFoldDB" id="B0VFQ1"/>
<organism evidence="5 6">
    <name type="scientific">Cloacimonas acidaminovorans (strain Evry)</name>
    <dbReference type="NCBI Taxonomy" id="459349"/>
    <lineage>
        <taxon>Bacteria</taxon>
        <taxon>Pseudomonadati</taxon>
        <taxon>Candidatus Cloacimonadota</taxon>
        <taxon>Candidatus Cloacimonadia</taxon>
        <taxon>Candidatus Cloacimonadales</taxon>
        <taxon>Candidatus Cloacimonadaceae</taxon>
        <taxon>Candidatus Cloacimonas</taxon>
    </lineage>
</organism>
<protein>
    <recommendedName>
        <fullName evidence="7">MFS transporter</fullName>
    </recommendedName>
</protein>